<evidence type="ECO:0000313" key="3">
    <source>
        <dbReference type="Proteomes" id="UP000887568"/>
    </source>
</evidence>
<feature type="region of interest" description="Disordered" evidence="1">
    <location>
        <begin position="275"/>
        <end position="341"/>
    </location>
</feature>
<feature type="compositionally biased region" description="Polar residues" evidence="1">
    <location>
        <begin position="283"/>
        <end position="293"/>
    </location>
</feature>
<dbReference type="RefSeq" id="XP_038054750.1">
    <property type="nucleotide sequence ID" value="XM_038198822.1"/>
</dbReference>
<dbReference type="InterPro" id="IPR031630">
    <property type="entry name" value="CCDC117"/>
</dbReference>
<dbReference type="EnsemblMetazoa" id="XM_038198817.1">
    <property type="protein sequence ID" value="XP_038054745.1"/>
    <property type="gene ID" value="LOC119726967"/>
</dbReference>
<feature type="region of interest" description="Disordered" evidence="1">
    <location>
        <begin position="1"/>
        <end position="20"/>
    </location>
</feature>
<reference evidence="2" key="1">
    <citation type="submission" date="2022-11" db="UniProtKB">
        <authorList>
            <consortium name="EnsemblMetazoa"/>
        </authorList>
    </citation>
    <scope>IDENTIFICATION</scope>
</reference>
<dbReference type="EnsemblMetazoa" id="XM_038198822.1">
    <property type="protein sequence ID" value="XP_038054750.1"/>
    <property type="gene ID" value="LOC119726970"/>
</dbReference>
<name>A0A913ZU46_PATMI</name>
<sequence>MRPICSGFKPESVQSESYNQPTLGGCSHKLIFSEDQSRLQLEVTNIHQPVNGHPHSQKLMSFSQKCMSSGQIGQTCHDVKARCTDSGSHRMSNFHVALQPHAAEHDELTASGCSMLLPGASQGLLTRHHARSHDMNSGSCYLPSRKQFLSEEKMAARMSNLSITNENKMASLQERWLQAKIHTKRQLEEIESRLSDSESDVESECDIGTTGDDTSKDHCRIHVSAELKTALRQQEAFLPDSVVKSMSNICHQIVLWKPPSSFISDVINPSASQDLISKDRSDGQSNDTINPSAGQVHGLNDTANKHTADTSHDKTDWKNDSSSTDATQLFDLVDDDDDMEL</sequence>
<dbReference type="PANTHER" id="PTHR16246:SF2">
    <property type="entry name" value="HOST CELL FACTOR C1 REGULATOR 1"/>
    <property type="match status" value="1"/>
</dbReference>
<organism evidence="2 3">
    <name type="scientific">Patiria miniata</name>
    <name type="common">Bat star</name>
    <name type="synonym">Asterina miniata</name>
    <dbReference type="NCBI Taxonomy" id="46514"/>
    <lineage>
        <taxon>Eukaryota</taxon>
        <taxon>Metazoa</taxon>
        <taxon>Echinodermata</taxon>
        <taxon>Eleutherozoa</taxon>
        <taxon>Asterozoa</taxon>
        <taxon>Asteroidea</taxon>
        <taxon>Valvatacea</taxon>
        <taxon>Valvatida</taxon>
        <taxon>Asterinidae</taxon>
        <taxon>Patiria</taxon>
    </lineage>
</organism>
<feature type="compositionally biased region" description="Acidic residues" evidence="1">
    <location>
        <begin position="332"/>
        <end position="341"/>
    </location>
</feature>
<dbReference type="RefSeq" id="XP_038054745.1">
    <property type="nucleotide sequence ID" value="XM_038198817.1"/>
</dbReference>
<evidence type="ECO:0000313" key="2">
    <source>
        <dbReference type="EnsemblMetazoa" id="XP_038054745.1"/>
    </source>
</evidence>
<evidence type="ECO:0000256" key="1">
    <source>
        <dbReference type="SAM" id="MobiDB-lite"/>
    </source>
</evidence>
<dbReference type="Pfam" id="PF15810">
    <property type="entry name" value="CCDC117"/>
    <property type="match status" value="1"/>
</dbReference>
<feature type="compositionally biased region" description="Basic and acidic residues" evidence="1">
    <location>
        <begin position="303"/>
        <end position="319"/>
    </location>
</feature>
<protein>
    <submittedName>
        <fullName evidence="2">Uncharacterized protein</fullName>
    </submittedName>
</protein>
<dbReference type="OrthoDB" id="10022757at2759"/>
<dbReference type="GeneID" id="119726970"/>
<dbReference type="InterPro" id="IPR029195">
    <property type="entry name" value="HCFC1R1"/>
</dbReference>
<dbReference type="Proteomes" id="UP000887568">
    <property type="component" value="Unplaced"/>
</dbReference>
<dbReference type="EnsemblMetazoa" id="XM_038198838.1">
    <property type="protein sequence ID" value="XP_038054766.1"/>
    <property type="gene ID" value="LOC119726983"/>
</dbReference>
<dbReference type="PANTHER" id="PTHR16246">
    <property type="entry name" value="HOST CELL FACTOR C1 REGULATOR 1"/>
    <property type="match status" value="1"/>
</dbReference>
<dbReference type="AlphaFoldDB" id="A0A913ZU46"/>
<dbReference type="RefSeq" id="XP_038054766.1">
    <property type="nucleotide sequence ID" value="XM_038198838.1"/>
</dbReference>
<proteinExistence type="predicted"/>
<keyword evidence="3" id="KW-1185">Reference proteome</keyword>
<dbReference type="GeneID" id="119726967"/>
<dbReference type="GeneID" id="119726983"/>
<feature type="region of interest" description="Disordered" evidence="1">
    <location>
        <begin position="192"/>
        <end position="213"/>
    </location>
</feature>
<accession>A0A913ZU46</accession>